<dbReference type="Proteomes" id="UP000767947">
    <property type="component" value="Unassembled WGS sequence"/>
</dbReference>
<proteinExistence type="predicted"/>
<keyword evidence="2" id="KW-1185">Reference proteome</keyword>
<dbReference type="EMBL" id="JAAMPT010000055">
    <property type="protein sequence ID" value="NMH23711.1"/>
    <property type="molecule type" value="Genomic_DNA"/>
</dbReference>
<feature type="non-terminal residue" evidence="1">
    <location>
        <position position="1"/>
    </location>
</feature>
<dbReference type="RefSeq" id="WP_169522314.1">
    <property type="nucleotide sequence ID" value="NZ_JAAMPT010000055.1"/>
</dbReference>
<evidence type="ECO:0000313" key="2">
    <source>
        <dbReference type="Proteomes" id="UP000767947"/>
    </source>
</evidence>
<evidence type="ECO:0000313" key="1">
    <source>
        <dbReference type="EMBL" id="NMH23711.1"/>
    </source>
</evidence>
<accession>A0ABX1QPL1</accession>
<sequence length="81" mass="8277">GGTWSPALASGTSIFNPAIDLSGSYTYSLIGNDPCDNDEAIITVIVNPVPNAGNDVANFTICSNQNAIDLFSLLGSNAQTG</sequence>
<feature type="non-terminal residue" evidence="1">
    <location>
        <position position="81"/>
    </location>
</feature>
<protein>
    <recommendedName>
        <fullName evidence="3">Adhesin</fullName>
    </recommendedName>
</protein>
<gene>
    <name evidence="1" type="ORF">G6042_00260</name>
</gene>
<organism evidence="1 2">
    <name type="scientific">Flavobacterium solisilvae</name>
    <dbReference type="NCBI Taxonomy" id="1852019"/>
    <lineage>
        <taxon>Bacteria</taxon>
        <taxon>Pseudomonadati</taxon>
        <taxon>Bacteroidota</taxon>
        <taxon>Flavobacteriia</taxon>
        <taxon>Flavobacteriales</taxon>
        <taxon>Flavobacteriaceae</taxon>
        <taxon>Flavobacterium</taxon>
    </lineage>
</organism>
<comment type="caution">
    <text evidence="1">The sequence shown here is derived from an EMBL/GenBank/DDBJ whole genome shotgun (WGS) entry which is preliminary data.</text>
</comment>
<evidence type="ECO:0008006" key="3">
    <source>
        <dbReference type="Google" id="ProtNLM"/>
    </source>
</evidence>
<reference evidence="1 2" key="1">
    <citation type="submission" date="2020-02" db="EMBL/GenBank/DDBJ databases">
        <title>Flavobacterium sp. genome.</title>
        <authorList>
            <person name="Jung H.S."/>
            <person name="Baek J.H."/>
            <person name="Jeon C.O."/>
        </authorList>
    </citation>
    <scope>NUCLEOTIDE SEQUENCE [LARGE SCALE GENOMIC DNA]</scope>
    <source>
        <strain evidence="1 2">SE-s27</strain>
    </source>
</reference>
<name>A0ABX1QPL1_9FLAO</name>